<feature type="transmembrane region" description="Helical" evidence="4">
    <location>
        <begin position="21"/>
        <end position="42"/>
    </location>
</feature>
<keyword evidence="4" id="KW-1133">Transmembrane helix</keyword>
<comment type="caution">
    <text evidence="7">The sequence shown here is derived from an EMBL/GenBank/DDBJ whole genome shotgun (WGS) entry which is preliminary data.</text>
</comment>
<dbReference type="Pfam" id="PF00672">
    <property type="entry name" value="HAMP"/>
    <property type="match status" value="1"/>
</dbReference>
<evidence type="ECO:0000256" key="3">
    <source>
        <dbReference type="PROSITE-ProRule" id="PRU00284"/>
    </source>
</evidence>
<evidence type="ECO:0000259" key="5">
    <source>
        <dbReference type="PROSITE" id="PS50111"/>
    </source>
</evidence>
<evidence type="ECO:0000313" key="8">
    <source>
        <dbReference type="Proteomes" id="UP000245657"/>
    </source>
</evidence>
<accession>A0A2V2MVI4</accession>
<dbReference type="SUPFAM" id="SSF158472">
    <property type="entry name" value="HAMP domain-like"/>
    <property type="match status" value="1"/>
</dbReference>
<dbReference type="SMART" id="SM00283">
    <property type="entry name" value="MA"/>
    <property type="match status" value="1"/>
</dbReference>
<dbReference type="SUPFAM" id="SSF58104">
    <property type="entry name" value="Methyl-accepting chemotaxis protein (MCP) signaling domain"/>
    <property type="match status" value="1"/>
</dbReference>
<keyword evidence="1 3" id="KW-0807">Transducer</keyword>
<evidence type="ECO:0000259" key="6">
    <source>
        <dbReference type="PROSITE" id="PS50885"/>
    </source>
</evidence>
<dbReference type="GO" id="GO:0007165">
    <property type="term" value="P:signal transduction"/>
    <property type="evidence" value="ECO:0007669"/>
    <property type="project" value="UniProtKB-KW"/>
</dbReference>
<evidence type="ECO:0000313" key="7">
    <source>
        <dbReference type="EMBL" id="PWR72164.1"/>
    </source>
</evidence>
<dbReference type="PROSITE" id="PS50885">
    <property type="entry name" value="HAMP"/>
    <property type="match status" value="1"/>
</dbReference>
<dbReference type="GO" id="GO:0004888">
    <property type="term" value="F:transmembrane signaling receptor activity"/>
    <property type="evidence" value="ECO:0007669"/>
    <property type="project" value="InterPro"/>
</dbReference>
<dbReference type="CDD" id="cd11386">
    <property type="entry name" value="MCP_signal"/>
    <property type="match status" value="1"/>
</dbReference>
<dbReference type="PROSITE" id="PS50111">
    <property type="entry name" value="CHEMOTAXIS_TRANSDUC_2"/>
    <property type="match status" value="1"/>
</dbReference>
<organism evidence="7 8">
    <name type="scientific">Methanospirillum lacunae</name>
    <dbReference type="NCBI Taxonomy" id="668570"/>
    <lineage>
        <taxon>Archaea</taxon>
        <taxon>Methanobacteriati</taxon>
        <taxon>Methanobacteriota</taxon>
        <taxon>Stenosarchaea group</taxon>
        <taxon>Methanomicrobia</taxon>
        <taxon>Methanomicrobiales</taxon>
        <taxon>Methanospirillaceae</taxon>
        <taxon>Methanospirillum</taxon>
    </lineage>
</organism>
<dbReference type="Proteomes" id="UP000245657">
    <property type="component" value="Unassembled WGS sequence"/>
</dbReference>
<dbReference type="SUPFAM" id="SSF103190">
    <property type="entry name" value="Sensory domain-like"/>
    <property type="match status" value="1"/>
</dbReference>
<dbReference type="PRINTS" id="PR00260">
    <property type="entry name" value="CHEMTRNSDUCR"/>
</dbReference>
<dbReference type="PANTHER" id="PTHR32089">
    <property type="entry name" value="METHYL-ACCEPTING CHEMOTAXIS PROTEIN MCPB"/>
    <property type="match status" value="1"/>
</dbReference>
<feature type="transmembrane region" description="Helical" evidence="4">
    <location>
        <begin position="314"/>
        <end position="333"/>
    </location>
</feature>
<proteinExistence type="inferred from homology"/>
<keyword evidence="8" id="KW-1185">Reference proteome</keyword>
<gene>
    <name evidence="7" type="ORF">DK846_09240</name>
</gene>
<protein>
    <submittedName>
        <fullName evidence="7">Methyl-accepting chemotaxis protein</fullName>
    </submittedName>
</protein>
<keyword evidence="4" id="KW-0472">Membrane</keyword>
<keyword evidence="4" id="KW-0812">Transmembrane</keyword>
<dbReference type="InterPro" id="IPR004089">
    <property type="entry name" value="MCPsignal_dom"/>
</dbReference>
<dbReference type="Gene3D" id="1.10.287.950">
    <property type="entry name" value="Methyl-accepting chemotaxis protein"/>
    <property type="match status" value="1"/>
</dbReference>
<evidence type="ECO:0000256" key="4">
    <source>
        <dbReference type="SAM" id="Phobius"/>
    </source>
</evidence>
<dbReference type="InterPro" id="IPR003660">
    <property type="entry name" value="HAMP_dom"/>
</dbReference>
<dbReference type="Pfam" id="PF18947">
    <property type="entry name" value="HAMP_2"/>
    <property type="match status" value="1"/>
</dbReference>
<dbReference type="SMART" id="SM00304">
    <property type="entry name" value="HAMP"/>
    <property type="match status" value="1"/>
</dbReference>
<evidence type="ECO:0000256" key="1">
    <source>
        <dbReference type="ARBA" id="ARBA00023224"/>
    </source>
</evidence>
<dbReference type="Gene3D" id="1.20.120.1530">
    <property type="match status" value="1"/>
</dbReference>
<dbReference type="Pfam" id="PF00015">
    <property type="entry name" value="MCPsignal"/>
    <property type="match status" value="1"/>
</dbReference>
<dbReference type="Pfam" id="PF17201">
    <property type="entry name" value="Cache_3-Cache_2"/>
    <property type="match status" value="1"/>
</dbReference>
<reference evidence="7 8" key="1">
    <citation type="submission" date="2018-05" db="EMBL/GenBank/DDBJ databases">
        <title>Draft genome of Methanospirillum lacunae Ki8-1.</title>
        <authorList>
            <person name="Dueholm M.S."/>
            <person name="Nielsen P.H."/>
            <person name="Bakmann L.F."/>
            <person name="Otzen D.E."/>
        </authorList>
    </citation>
    <scope>NUCLEOTIDE SEQUENCE [LARGE SCALE GENOMIC DNA]</scope>
    <source>
        <strain evidence="7 8">Ki8-1</strain>
    </source>
</reference>
<name>A0A2V2MVI4_9EURY</name>
<dbReference type="GO" id="GO:0016020">
    <property type="term" value="C:membrane"/>
    <property type="evidence" value="ECO:0007669"/>
    <property type="project" value="InterPro"/>
</dbReference>
<dbReference type="InterPro" id="IPR029151">
    <property type="entry name" value="Sensor-like_sf"/>
</dbReference>
<dbReference type="AlphaFoldDB" id="A0A2V2MVI4"/>
<dbReference type="OrthoDB" id="8523at2157"/>
<dbReference type="InterPro" id="IPR033462">
    <property type="entry name" value="Cache_3-Cache_2"/>
</dbReference>
<dbReference type="CDD" id="cd06225">
    <property type="entry name" value="HAMP"/>
    <property type="match status" value="1"/>
</dbReference>
<feature type="domain" description="Methyl-accepting transducer" evidence="5">
    <location>
        <begin position="513"/>
        <end position="749"/>
    </location>
</feature>
<dbReference type="InterPro" id="IPR004090">
    <property type="entry name" value="Chemotax_Me-accpt_rcpt"/>
</dbReference>
<sequence length="813" mass="87056">MKVNTGEKISFFLNNATIGQKIRIICLILVIVPVLTLGAIAYTSAYNAVYSDISQNLGNQVSDMKDESATVYNLTQNKVNDDLNILRNSFYSKGTPEINDGKLILSSGSSRYVVNDNFEIVDGVQKLVGGAATIFQKEGDKAVRISTNVIGDDGKRAIGTTVSQAVYDAVINKGETYYGSAIVVGKPYITAYEPIKNAKGEIVGILFVGVEENATVGVLKSQIKAKKIGEKGYMYVLNSTGYTILHPTNEGKSDTDLPFIKEIITKKNGFIHYNYNGVEKVAAYAYYQPLDWIIIANGSLADFMGPIDAIRNTIILVIILGVIAGVAISYWFGNSISRRMTELVRVSEQITKGNLSVSVNESASMDEIGILNRSFLEVIRTFERFRDEVQTISFATAEGNLNVRGDSSKFQGDYALIIGGVNKTVDAMAIPIKEAMRLSGEYAKGDFSARVDQSLQLKGEFLTFRDALNTIGTDISEAITKVKQEVDGLSEAMGHVGANVNSVTSGMVEAHHSIEDVSKGTGQVAQIASAVNTMADHCGNSTKQIMNAMQDLATTVSEVATKMNDVTSLTGSASQLSERGKEVAGKAEAGMQGIMHSSSDIERMVTDINNQMSEIGRIVDIISSIAEQTNLLALNAAIEAARAGEAGLGFAVVAGEVKDLATGSQKSAENIASIITALQQKTALIADAVKVSLTEVKNGDEAVGESLAIFSDIVGSISEIDKNMNEVAAASQEQAASVEEVTATVHEFGDMIQKTAKESVGLAAASEESSAAVDQIVTMIDHVNTSMDEIRSVVSKALESTQFIEEEMSKFRI</sequence>
<dbReference type="GO" id="GO:0006935">
    <property type="term" value="P:chemotaxis"/>
    <property type="evidence" value="ECO:0007669"/>
    <property type="project" value="InterPro"/>
</dbReference>
<dbReference type="PANTHER" id="PTHR32089:SF112">
    <property type="entry name" value="LYSOZYME-LIKE PROTEIN-RELATED"/>
    <property type="match status" value="1"/>
</dbReference>
<dbReference type="EMBL" id="QGMY01000007">
    <property type="protein sequence ID" value="PWR72164.1"/>
    <property type="molecule type" value="Genomic_DNA"/>
</dbReference>
<feature type="domain" description="HAMP" evidence="6">
    <location>
        <begin position="334"/>
        <end position="387"/>
    </location>
</feature>
<evidence type="ECO:0000256" key="2">
    <source>
        <dbReference type="ARBA" id="ARBA00029447"/>
    </source>
</evidence>
<dbReference type="CDD" id="cd12912">
    <property type="entry name" value="PDC2_MCP_like"/>
    <property type="match status" value="1"/>
</dbReference>
<comment type="similarity">
    <text evidence="2">Belongs to the methyl-accepting chemotaxis (MCP) protein family.</text>
</comment>
<dbReference type="Gene3D" id="3.30.450.20">
    <property type="entry name" value="PAS domain"/>
    <property type="match status" value="1"/>
</dbReference>